<proteinExistence type="predicted"/>
<dbReference type="Pfam" id="PF02845">
    <property type="entry name" value="CUE"/>
    <property type="match status" value="1"/>
</dbReference>
<sequence>MGIRVLMETLESVFPHVPVSTLQRVCDMFDGNIEAASSYIVENEWRSIRASNGSYEGTTTIPNSATNESTLTAPMFIVSTQYNLVDNERSEMNPVQVHEPQEAIEEEDEGEDDEDEDEEDEEEDEDDDDENATPYYDSGDEAFFQGELLPLNKRIRVTATREFSDSLKSEFYWASFDGVVVQKSLIELLNINPSKLAHNRITLLNKSSKVLGSQEAFSELKSVLWEPLCPTGEMYQDLKNELKASTGQKRRRVEVGRDGFFAHFFSITELDVMWRSVLHAHLFNHKFGERLEFHSASGGVFVNNVSHFIMGVPAPYSRFHRRDFDELSHLHTSLSHGRAFGTGEMPLSTFKCCLILPCQAEEPEIFRIGRNVHMLLKLPQSLYYCTPGACSSIPLDPVKSMDREQAHDTHFDHEDESHMTEESFRQFAKYRIQKEEKIVAETKDGNVSLELDRFCSYKTSCKVEYSLQYLKLQGWHRRLSA</sequence>
<reference evidence="3" key="1">
    <citation type="journal article" date="2011" name="PLoS Biol.">
        <title>Gene gain and loss during evolution of obligate parasitism in the white rust pathogen of Arabidopsis thaliana.</title>
        <authorList>
            <person name="Kemen E."/>
            <person name="Gardiner A."/>
            <person name="Schultz-Larsen T."/>
            <person name="Kemen A.C."/>
            <person name="Balmuth A.L."/>
            <person name="Robert-Seilaniantz A."/>
            <person name="Bailey K."/>
            <person name="Holub E."/>
            <person name="Studholme D.J."/>
            <person name="Maclean D."/>
            <person name="Jones J.D."/>
        </authorList>
    </citation>
    <scope>NUCLEOTIDE SEQUENCE</scope>
</reference>
<dbReference type="EMBL" id="FR824103">
    <property type="protein sequence ID" value="CCA18879.1"/>
    <property type="molecule type" value="Genomic_DNA"/>
</dbReference>
<gene>
    <name evidence="3" type="primary">AlNc14C58G4344</name>
    <name evidence="3" type="ORF">ALNC14_050220</name>
</gene>
<dbReference type="CDD" id="cd14279">
    <property type="entry name" value="CUE"/>
    <property type="match status" value="1"/>
</dbReference>
<protein>
    <submittedName>
        <fullName evidence="3">Uncharacterized protein AlNc14C58G4344</fullName>
    </submittedName>
</protein>
<feature type="region of interest" description="Disordered" evidence="1">
    <location>
        <begin position="92"/>
        <end position="139"/>
    </location>
</feature>
<dbReference type="GO" id="GO:0043130">
    <property type="term" value="F:ubiquitin binding"/>
    <property type="evidence" value="ECO:0007669"/>
    <property type="project" value="InterPro"/>
</dbReference>
<evidence type="ECO:0000256" key="1">
    <source>
        <dbReference type="SAM" id="MobiDB-lite"/>
    </source>
</evidence>
<accession>F0WCG4</accession>
<dbReference type="AlphaFoldDB" id="F0WCG4"/>
<name>F0WCG4_9STRA</name>
<dbReference type="HOGENOM" id="CLU_632357_0_0_1"/>
<organism evidence="3">
    <name type="scientific">Albugo laibachii Nc14</name>
    <dbReference type="NCBI Taxonomy" id="890382"/>
    <lineage>
        <taxon>Eukaryota</taxon>
        <taxon>Sar</taxon>
        <taxon>Stramenopiles</taxon>
        <taxon>Oomycota</taxon>
        <taxon>Peronosporomycetes</taxon>
        <taxon>Albuginales</taxon>
        <taxon>Albuginaceae</taxon>
        <taxon>Albugo</taxon>
    </lineage>
</organism>
<evidence type="ECO:0000313" key="3">
    <source>
        <dbReference type="EMBL" id="CCA18879.1"/>
    </source>
</evidence>
<dbReference type="InterPro" id="IPR003892">
    <property type="entry name" value="CUE"/>
</dbReference>
<reference evidence="3" key="2">
    <citation type="submission" date="2011-02" db="EMBL/GenBank/DDBJ databases">
        <authorList>
            <person name="MacLean D."/>
        </authorList>
    </citation>
    <scope>NUCLEOTIDE SEQUENCE</scope>
</reference>
<evidence type="ECO:0000259" key="2">
    <source>
        <dbReference type="Pfam" id="PF02845"/>
    </source>
</evidence>
<feature type="compositionally biased region" description="Acidic residues" evidence="1">
    <location>
        <begin position="102"/>
        <end position="131"/>
    </location>
</feature>
<feature type="domain" description="CUE" evidence="2">
    <location>
        <begin position="7"/>
        <end position="43"/>
    </location>
</feature>